<evidence type="ECO:0000313" key="3">
    <source>
        <dbReference type="Proteomes" id="UP001139333"/>
    </source>
</evidence>
<dbReference type="Pfam" id="PF06961">
    <property type="entry name" value="DUF1294"/>
    <property type="match status" value="1"/>
</dbReference>
<feature type="transmembrane region" description="Helical" evidence="1">
    <location>
        <begin position="100"/>
        <end position="120"/>
    </location>
</feature>
<dbReference type="InterPro" id="IPR010718">
    <property type="entry name" value="DUF1294"/>
</dbReference>
<dbReference type="EMBL" id="JAKIKP010000001">
    <property type="protein sequence ID" value="MCL1141354.1"/>
    <property type="molecule type" value="Genomic_DNA"/>
</dbReference>
<evidence type="ECO:0000313" key="2">
    <source>
        <dbReference type="EMBL" id="MCL1141354.1"/>
    </source>
</evidence>
<name>A0A9X1ZFD5_9GAMM</name>
<keyword evidence="1" id="KW-1133">Transmembrane helix</keyword>
<dbReference type="Proteomes" id="UP001139333">
    <property type="component" value="Unassembled WGS sequence"/>
</dbReference>
<protein>
    <submittedName>
        <fullName evidence="2">DUF1294 domain-containing protein</fullName>
    </submittedName>
</protein>
<dbReference type="AlphaFoldDB" id="A0A9X1ZFD5"/>
<accession>A0A9X1ZFD5</accession>
<proteinExistence type="predicted"/>
<evidence type="ECO:0000256" key="1">
    <source>
        <dbReference type="SAM" id="Phobius"/>
    </source>
</evidence>
<gene>
    <name evidence="2" type="ORF">L2672_01390</name>
</gene>
<keyword evidence="1" id="KW-0812">Transmembrane</keyword>
<dbReference type="RefSeq" id="WP_248994038.1">
    <property type="nucleotide sequence ID" value="NZ_JAKIKP010000001.1"/>
</dbReference>
<reference evidence="2" key="1">
    <citation type="submission" date="2022-01" db="EMBL/GenBank/DDBJ databases">
        <title>Whole genome-based taxonomy of the Shewanellaceae.</title>
        <authorList>
            <person name="Martin-Rodriguez A.J."/>
        </authorList>
    </citation>
    <scope>NUCLEOTIDE SEQUENCE</scope>
    <source>
        <strain evidence="2">DSM 16422</strain>
    </source>
</reference>
<feature type="transmembrane region" description="Helical" evidence="1">
    <location>
        <begin position="68"/>
        <end position="88"/>
    </location>
</feature>
<keyword evidence="1" id="KW-0472">Membrane</keyword>
<feature type="transmembrane region" description="Helical" evidence="1">
    <location>
        <begin position="29"/>
        <end position="47"/>
    </location>
</feature>
<organism evidence="2 3">
    <name type="scientific">Shewanella gaetbuli</name>
    <dbReference type="NCBI Taxonomy" id="220752"/>
    <lineage>
        <taxon>Bacteria</taxon>
        <taxon>Pseudomonadati</taxon>
        <taxon>Pseudomonadota</taxon>
        <taxon>Gammaproteobacteria</taxon>
        <taxon>Alteromonadales</taxon>
        <taxon>Shewanellaceae</taxon>
        <taxon>Shewanella</taxon>
    </lineage>
</organism>
<comment type="caution">
    <text evidence="2">The sequence shown here is derived from an EMBL/GenBank/DDBJ whole genome shotgun (WGS) entry which is preliminary data.</text>
</comment>
<keyword evidence="3" id="KW-1185">Reference proteome</keyword>
<sequence>MSLLTWLPVITLLIFVALGYLVFNINAYILMTLLGINLISYAVTAYDKYIAVNNAKTGKTKQRISEQTLYIFALLGGWPAAVIAQQQFRHKTQKTRFKVWFWLSSLTNLIAGSSILYFVISSSS</sequence>